<dbReference type="InterPro" id="IPR021730">
    <property type="entry name" value="YdbH"/>
</dbReference>
<comment type="caution">
    <text evidence="1">The sequence shown here is derived from an EMBL/GenBank/DDBJ whole genome shotgun (WGS) entry which is preliminary data.</text>
</comment>
<dbReference type="EMBL" id="QFFI01000025">
    <property type="protein sequence ID" value="PWG61872.1"/>
    <property type="molecule type" value="Genomic_DNA"/>
</dbReference>
<dbReference type="Proteomes" id="UP000245474">
    <property type="component" value="Unassembled WGS sequence"/>
</dbReference>
<keyword evidence="2" id="KW-1185">Reference proteome</keyword>
<dbReference type="Pfam" id="PF11739">
    <property type="entry name" value="YdbH-like"/>
    <property type="match status" value="1"/>
</dbReference>
<dbReference type="OrthoDB" id="9808813at2"/>
<gene>
    <name evidence="1" type="ORF">DEM34_14160</name>
</gene>
<proteinExistence type="predicted"/>
<sequence length="945" mass="99594">MRTLLWLGLLAGFALAAAAFWRTDLAEAAVHRWLASAGFPEAAVSVAELGWTRTALDGVDLGPGAPEAGRVVITYRPAGLIAGQLVAVEVHGLRVPVQPGARRPLPWLPSRTRAAATSPGTAAARLPPLPVDRVRIVQGRLDVTAYGESIRVGFDADLDATDGSPRLSAEGVARAAGVRLRFQANTNGLTRGSTLAMTIDGEVSATELAWPAELPGRPDAGRVRLRGEYRGRVPEALSSPVGLEALTQAELDLELAVASWRVRGLDASASGRLALRSAAATPGLDAHVLEPLVLTGSPSADVRAFLPLPDGLASALAGMERLVLQEPAGADGPLLALRPSADGWRSDWRARLRAEQGEGRVWLSGQGGLDHGRDAWLESATAERLEIEAQGLRLGAARLERLQFAGSGAWSRADFHADAEVQGRLSRSAEAGAGIGGDFQLALRAEPGDGPDTARVFMRESGRLRLTSLPPMAGLRLSTPITVELLSGEGTLREGVWTGRLRVAPGAVSGLVTAGEGDGQAFRSSPGVIELVAHHAGTTALRLIAGEAAVQLSGPGIELGEVAVDVAHAPPRGLSGSIELGRISHQVSPPAFAPLRVAARLSGDLDRLRLEGEAGALGHDDVRVPLQLRHDAGTGEGELVLGPGSLVFRPRALTPADLVPRLGVIEEATGELRLEGRLAWGAGPPESRLTLELSMAELQAAGVGVQGLETALELTGLPPVRSAPDQRLSIRELRAGVPVTDIRGRFRLLDAGTADGAPALDVAELEADFAGGSLRLADARFRLGQPAQRATIEVREVALERLLPALGLGEDVRGEGRLSGRIPVRLDAEGVAIAEGELQAREPGRLQVRLRETGQALARQAQEMELMIRALEDFRYEVLAADLERDPDGELRLGLQLEGSNPDVLEGHPFRFNITLSGNLDPVFRALRLGGDIGAGFLQEHLRLR</sequence>
<evidence type="ECO:0000313" key="1">
    <source>
        <dbReference type="EMBL" id="PWG61872.1"/>
    </source>
</evidence>
<accession>A0A2U2MYK0</accession>
<reference evidence="1 2" key="1">
    <citation type="submission" date="2018-05" db="EMBL/GenBank/DDBJ databases">
        <title>Spiribacter halobius sp. nov., a moderately halophilic bacterium isolated from marine solar saltern.</title>
        <authorList>
            <person name="Zheng W.-S."/>
            <person name="Lu D.-C."/>
            <person name="Du Z.-J."/>
        </authorList>
    </citation>
    <scope>NUCLEOTIDE SEQUENCE [LARGE SCALE GENOMIC DNA]</scope>
    <source>
        <strain evidence="1 2">E85</strain>
    </source>
</reference>
<name>A0A2U2MYK0_9GAMM</name>
<organism evidence="1 2">
    <name type="scientific">Sediminicurvatus halobius</name>
    <dbReference type="NCBI Taxonomy" id="2182432"/>
    <lineage>
        <taxon>Bacteria</taxon>
        <taxon>Pseudomonadati</taxon>
        <taxon>Pseudomonadota</taxon>
        <taxon>Gammaproteobacteria</taxon>
        <taxon>Chromatiales</taxon>
        <taxon>Ectothiorhodospiraceae</taxon>
        <taxon>Sediminicurvatus</taxon>
    </lineage>
</organism>
<evidence type="ECO:0000313" key="2">
    <source>
        <dbReference type="Proteomes" id="UP000245474"/>
    </source>
</evidence>
<protein>
    <submittedName>
        <fullName evidence="1">Uncharacterized protein</fullName>
    </submittedName>
</protein>
<dbReference type="RefSeq" id="WP_109679482.1">
    <property type="nucleotide sequence ID" value="NZ_CP086615.1"/>
</dbReference>
<dbReference type="AlphaFoldDB" id="A0A2U2MYK0"/>